<feature type="transmembrane region" description="Helical" evidence="1">
    <location>
        <begin position="50"/>
        <end position="73"/>
    </location>
</feature>
<dbReference type="AlphaFoldDB" id="A0AAU8END8"/>
<reference evidence="2" key="1">
    <citation type="submission" date="2024-06" db="EMBL/GenBank/DDBJ databases">
        <title>Biodegradation of dimethachlon by Arthrobacter sp. K5: mechanistic insights and ecological implications.</title>
        <authorList>
            <person name="Hu S."/>
            <person name="Lu P."/>
        </authorList>
    </citation>
    <scope>NUCLEOTIDE SEQUENCE</scope>
    <source>
        <strain evidence="2">K5</strain>
    </source>
</reference>
<evidence type="ECO:0000256" key="1">
    <source>
        <dbReference type="SAM" id="Phobius"/>
    </source>
</evidence>
<name>A0AAU8END8_9MICC</name>
<gene>
    <name evidence="2" type="ORF">ABRP34_20315</name>
</gene>
<keyword evidence="1" id="KW-1133">Transmembrane helix</keyword>
<keyword evidence="1" id="KW-0812">Transmembrane</keyword>
<protein>
    <recommendedName>
        <fullName evidence="3">DUF4190 domain-containing protein</fullName>
    </recommendedName>
</protein>
<dbReference type="EMBL" id="CP159279">
    <property type="protein sequence ID" value="XCH11115.1"/>
    <property type="molecule type" value="Genomic_DNA"/>
</dbReference>
<feature type="transmembrane region" description="Helical" evidence="1">
    <location>
        <begin position="80"/>
        <end position="106"/>
    </location>
</feature>
<keyword evidence="1" id="KW-0472">Membrane</keyword>
<accession>A0AAU8END8</accession>
<evidence type="ECO:0008006" key="3">
    <source>
        <dbReference type="Google" id="ProtNLM"/>
    </source>
</evidence>
<proteinExistence type="predicted"/>
<organism evidence="2">
    <name type="scientific">Arthrobacter sp. K5</name>
    <dbReference type="NCBI Taxonomy" id="2839623"/>
    <lineage>
        <taxon>Bacteria</taxon>
        <taxon>Bacillati</taxon>
        <taxon>Actinomycetota</taxon>
        <taxon>Actinomycetes</taxon>
        <taxon>Micrococcales</taxon>
        <taxon>Micrococcaceae</taxon>
        <taxon>Arthrobacter</taxon>
    </lineage>
</organism>
<evidence type="ECO:0000313" key="2">
    <source>
        <dbReference type="EMBL" id="XCH11115.1"/>
    </source>
</evidence>
<dbReference type="RefSeq" id="WP_003802749.1">
    <property type="nucleotide sequence ID" value="NZ_CP159279.1"/>
</dbReference>
<feature type="transmembrane region" description="Helical" evidence="1">
    <location>
        <begin position="28"/>
        <end position="44"/>
    </location>
</feature>
<sequence length="145" mass="15961">MNPTPQGPQRTARPLSEEAKASLQKTHTLFRMFIVAVLGAFFVFQLDIAYLWLTAILTAAGIALGIIVLIRAIRFKESKLVLFGTISGLVVSAVMVILVLTSALFFNQVRDFQQCSRQALTSKASTECRVQLENSLPGPLKQPVR</sequence>